<feature type="domain" description="WW" evidence="7">
    <location>
        <begin position="281"/>
        <end position="315"/>
    </location>
</feature>
<keyword evidence="2" id="KW-0343">GTPase activation</keyword>
<evidence type="ECO:0000256" key="2">
    <source>
        <dbReference type="ARBA" id="ARBA00022468"/>
    </source>
</evidence>
<evidence type="ECO:0000259" key="5">
    <source>
        <dbReference type="PROSITE" id="PS50002"/>
    </source>
</evidence>
<evidence type="ECO:0000259" key="8">
    <source>
        <dbReference type="PROSITE" id="PS50238"/>
    </source>
</evidence>
<dbReference type="Pfam" id="PF00169">
    <property type="entry name" value="PH"/>
    <property type="match status" value="1"/>
</dbReference>
<evidence type="ECO:0000256" key="1">
    <source>
        <dbReference type="ARBA" id="ARBA00022443"/>
    </source>
</evidence>
<evidence type="ECO:0000259" key="6">
    <source>
        <dbReference type="PROSITE" id="PS50003"/>
    </source>
</evidence>
<dbReference type="PROSITE" id="PS50238">
    <property type="entry name" value="RHOGAP"/>
    <property type="match status" value="1"/>
</dbReference>
<feature type="compositionally biased region" description="Low complexity" evidence="4">
    <location>
        <begin position="438"/>
        <end position="453"/>
    </location>
</feature>
<reference evidence="9" key="1">
    <citation type="submission" date="2025-08" db="UniProtKB">
        <authorList>
            <consortium name="Ensembl"/>
        </authorList>
    </citation>
    <scope>IDENTIFICATION</scope>
</reference>
<dbReference type="SMART" id="SM00456">
    <property type="entry name" value="WW"/>
    <property type="match status" value="3"/>
</dbReference>
<feature type="region of interest" description="Disordered" evidence="4">
    <location>
        <begin position="105"/>
        <end position="156"/>
    </location>
</feature>
<organism evidence="9 10">
    <name type="scientific">Mola mola</name>
    <name type="common">Ocean sunfish</name>
    <name type="synonym">Tetraodon mola</name>
    <dbReference type="NCBI Taxonomy" id="94237"/>
    <lineage>
        <taxon>Eukaryota</taxon>
        <taxon>Metazoa</taxon>
        <taxon>Chordata</taxon>
        <taxon>Craniata</taxon>
        <taxon>Vertebrata</taxon>
        <taxon>Euteleostomi</taxon>
        <taxon>Actinopterygii</taxon>
        <taxon>Neopterygii</taxon>
        <taxon>Teleostei</taxon>
        <taxon>Neoteleostei</taxon>
        <taxon>Acanthomorphata</taxon>
        <taxon>Eupercaria</taxon>
        <taxon>Tetraodontiformes</taxon>
        <taxon>Molidae</taxon>
        <taxon>Mola</taxon>
    </lineage>
</organism>
<dbReference type="SMART" id="SM00233">
    <property type="entry name" value="PH"/>
    <property type="match status" value="1"/>
</dbReference>
<feature type="domain" description="SH3" evidence="5">
    <location>
        <begin position="1"/>
        <end position="62"/>
    </location>
</feature>
<accession>A0A3Q3XKR5</accession>
<keyword evidence="1 3" id="KW-0728">SH3 domain</keyword>
<dbReference type="PROSITE" id="PS50002">
    <property type="entry name" value="SH3"/>
    <property type="match status" value="1"/>
</dbReference>
<dbReference type="STRING" id="94237.ENSMMOP00000027629"/>
<dbReference type="SUPFAM" id="SSF50044">
    <property type="entry name" value="SH3-domain"/>
    <property type="match status" value="1"/>
</dbReference>
<dbReference type="OMA" id="FEYTAND"/>
<proteinExistence type="predicted"/>
<dbReference type="GO" id="GO:0007165">
    <property type="term" value="P:signal transduction"/>
    <property type="evidence" value="ECO:0007669"/>
    <property type="project" value="InterPro"/>
</dbReference>
<evidence type="ECO:0000256" key="3">
    <source>
        <dbReference type="PROSITE-ProRule" id="PRU00192"/>
    </source>
</evidence>
<dbReference type="Gene3D" id="1.10.555.10">
    <property type="entry name" value="Rho GTPase activation protein"/>
    <property type="match status" value="1"/>
</dbReference>
<dbReference type="SMART" id="SM00324">
    <property type="entry name" value="RhoGAP"/>
    <property type="match status" value="1"/>
</dbReference>
<dbReference type="AlphaFoldDB" id="A0A3Q3XKR5"/>
<dbReference type="Gene3D" id="2.30.30.40">
    <property type="entry name" value="SH3 Domains"/>
    <property type="match status" value="1"/>
</dbReference>
<dbReference type="PROSITE" id="PS01159">
    <property type="entry name" value="WW_DOMAIN_1"/>
    <property type="match status" value="3"/>
</dbReference>
<evidence type="ECO:0000313" key="10">
    <source>
        <dbReference type="Proteomes" id="UP000261620"/>
    </source>
</evidence>
<dbReference type="GO" id="GO:0005737">
    <property type="term" value="C:cytoplasm"/>
    <property type="evidence" value="ECO:0007669"/>
    <property type="project" value="TreeGrafter"/>
</dbReference>
<feature type="domain" description="PH" evidence="6">
    <location>
        <begin position="471"/>
        <end position="583"/>
    </location>
</feature>
<dbReference type="InterPro" id="IPR011993">
    <property type="entry name" value="PH-like_dom_sf"/>
</dbReference>
<sequence length="848" mass="96069">MALVLVQYDFEYTAKDGRLVSIKSNESYILVSKTNEHWWNVRRDQHTRPFYVPAQYVKEVLPPTEEDPAVPLESPESVDDTTPAPRETCRFSSFGLCEDVEKTHGVVDNGHNPPEASSLNSGPLRAEGSELHREEQSKSSQEPPSSPQDEVEMDFPLPPDLPLLLYDTSVPNYTFFWAFSQVEDESLQSAVYVNIAQLRQSVSESPLSCSPSYLDPQGWEVHVDQESGQEYYYHPTTGQTTWDNPFLDSPIEPEALPVEEPCSPSPPLSPAVSLPTASLSPALTSDWERLVDETSGHPYFYNPVSGETSWEPPEQLSPYPHLMEPMKYTLSHVSRTVIPRASLDRNAPPGWNLTVDPNGTWVFTSEHSPEQWIKSVDERGQTYYYLRDGSKSQWNLPAAPGRTMVENGVEADSTSVIKNWRHTMGPVQFFPTHRRNTSDYSSDSSSTGNSPDTQHNVSLTRLQSAGTHVQNIEKAGILNKTKVSENGKKVRKNWTQTWTVLLGGILTFHKDPKSAATGNKTNQIVPEFMVDLRGATISWASKDKSSKKNVLELKTKSGVEFLIQYDTESIISDWHKVLTDTIRQLDHHSEDEDLETGAYKCCHIFPASRLTVTHSSSSAGDTDPKRVRTKLMKFLMKRPTLQSVKEKGYIRDNVFGCHLATLCSQERTTVPHFVEKCIKAVERRGLDIDGLYRVSGNLAIIQKLRFKADHEDLDLEDGQWEDVHVITGALKLFFRELPEPLFPYSHFNKFVSAIRIADYHTKLSCIYELVQSLPPSNHDTMKLLFGHLRRVIHYGDDNRMTVQNVAIVFGPTLLRPEMESANITMHMVFQNQIVEFILNEYERIFYSS</sequence>
<dbReference type="InterPro" id="IPR036020">
    <property type="entry name" value="WW_dom_sf"/>
</dbReference>
<dbReference type="PROSITE" id="PS50020">
    <property type="entry name" value="WW_DOMAIN_2"/>
    <property type="match status" value="3"/>
</dbReference>
<dbReference type="InterPro" id="IPR036028">
    <property type="entry name" value="SH3-like_dom_sf"/>
</dbReference>
<evidence type="ECO:0000313" key="9">
    <source>
        <dbReference type="Ensembl" id="ENSMMOP00000027629.1"/>
    </source>
</evidence>
<dbReference type="PANTHER" id="PTHR23176">
    <property type="entry name" value="RHO/RAC/CDC GTPASE-ACTIVATING PROTEIN"/>
    <property type="match status" value="1"/>
</dbReference>
<dbReference type="CDD" id="cd00201">
    <property type="entry name" value="WW"/>
    <property type="match status" value="2"/>
</dbReference>
<dbReference type="Pfam" id="PF00397">
    <property type="entry name" value="WW"/>
    <property type="match status" value="2"/>
</dbReference>
<dbReference type="Pfam" id="PF00620">
    <property type="entry name" value="RhoGAP"/>
    <property type="match status" value="1"/>
</dbReference>
<name>A0A3Q3XKR5_MOLML</name>
<dbReference type="InterPro" id="IPR050729">
    <property type="entry name" value="Rho-GAP"/>
</dbReference>
<dbReference type="FunFam" id="2.30.29.30:FF:000100">
    <property type="entry name" value="Rho GTPase activating protein 12"/>
    <property type="match status" value="1"/>
</dbReference>
<feature type="region of interest" description="Disordered" evidence="4">
    <location>
        <begin position="62"/>
        <end position="85"/>
    </location>
</feature>
<dbReference type="Ensembl" id="ENSMMOT00000028100.1">
    <property type="protein sequence ID" value="ENSMMOP00000027629.1"/>
    <property type="gene ID" value="ENSMMOG00000020889.1"/>
</dbReference>
<dbReference type="InterPro" id="IPR001452">
    <property type="entry name" value="SH3_domain"/>
</dbReference>
<dbReference type="InterPro" id="IPR001202">
    <property type="entry name" value="WW_dom"/>
</dbReference>
<dbReference type="Gene3D" id="2.30.29.30">
    <property type="entry name" value="Pleckstrin-homology domain (PH domain)/Phosphotyrosine-binding domain (PTB)"/>
    <property type="match status" value="1"/>
</dbReference>
<protein>
    <submittedName>
        <fullName evidence="9">Uncharacterized protein</fullName>
    </submittedName>
</protein>
<dbReference type="InterPro" id="IPR008936">
    <property type="entry name" value="Rho_GTPase_activation_prot"/>
</dbReference>
<dbReference type="Gene3D" id="2.20.70.10">
    <property type="match status" value="2"/>
</dbReference>
<evidence type="ECO:0000256" key="4">
    <source>
        <dbReference type="SAM" id="MobiDB-lite"/>
    </source>
</evidence>
<dbReference type="SUPFAM" id="SSF50729">
    <property type="entry name" value="PH domain-like"/>
    <property type="match status" value="1"/>
</dbReference>
<dbReference type="InterPro" id="IPR001849">
    <property type="entry name" value="PH_domain"/>
</dbReference>
<dbReference type="GO" id="GO:0005096">
    <property type="term" value="F:GTPase activator activity"/>
    <property type="evidence" value="ECO:0007669"/>
    <property type="project" value="UniProtKB-KW"/>
</dbReference>
<dbReference type="SUPFAM" id="SSF48350">
    <property type="entry name" value="GTPase activation domain, GAP"/>
    <property type="match status" value="1"/>
</dbReference>
<reference evidence="9" key="2">
    <citation type="submission" date="2025-09" db="UniProtKB">
        <authorList>
            <consortium name="Ensembl"/>
        </authorList>
    </citation>
    <scope>IDENTIFICATION</scope>
</reference>
<evidence type="ECO:0000259" key="7">
    <source>
        <dbReference type="PROSITE" id="PS50020"/>
    </source>
</evidence>
<dbReference type="Proteomes" id="UP000261620">
    <property type="component" value="Unplaced"/>
</dbReference>
<feature type="domain" description="WW" evidence="7">
    <location>
        <begin position="216"/>
        <end position="247"/>
    </location>
</feature>
<dbReference type="PROSITE" id="PS50003">
    <property type="entry name" value="PH_DOMAIN"/>
    <property type="match status" value="1"/>
</dbReference>
<feature type="region of interest" description="Disordered" evidence="4">
    <location>
        <begin position="428"/>
        <end position="455"/>
    </location>
</feature>
<dbReference type="CDD" id="cd04403">
    <property type="entry name" value="RhoGAP_ARHGAP27_15_12_9"/>
    <property type="match status" value="1"/>
</dbReference>
<dbReference type="PANTHER" id="PTHR23176:SF104">
    <property type="entry name" value="RHO GTPASE-ACTIVATING PROTEIN 27"/>
    <property type="match status" value="1"/>
</dbReference>
<feature type="domain" description="Rho-GAP" evidence="8">
    <location>
        <begin position="657"/>
        <end position="845"/>
    </location>
</feature>
<feature type="domain" description="WW" evidence="7">
    <location>
        <begin position="366"/>
        <end position="399"/>
    </location>
</feature>
<dbReference type="InterPro" id="IPR000198">
    <property type="entry name" value="RhoGAP_dom"/>
</dbReference>
<dbReference type="CDD" id="cd13233">
    <property type="entry name" value="PH_ARHGAP9-like"/>
    <property type="match status" value="1"/>
</dbReference>
<dbReference type="SUPFAM" id="SSF51045">
    <property type="entry name" value="WW domain"/>
    <property type="match status" value="2"/>
</dbReference>
<feature type="compositionally biased region" description="Basic and acidic residues" evidence="4">
    <location>
        <begin position="127"/>
        <end position="137"/>
    </location>
</feature>
<dbReference type="FunFam" id="1.10.555.10:FF:000003">
    <property type="entry name" value="Putative rho GTPase-activating protein 12"/>
    <property type="match status" value="1"/>
</dbReference>
<keyword evidence="10" id="KW-1185">Reference proteome</keyword>